<dbReference type="AlphaFoldDB" id="A0AAD3AT51"/>
<accession>A0AAD3AT51</accession>
<reference evidence="1 2" key="1">
    <citation type="submission" date="2014-03" db="EMBL/GenBank/DDBJ databases">
        <title>The Genome Sequence of Francisella tularensis subsp. tularensis str. SCHU S4 substr. FSC043.</title>
        <authorList>
            <consortium name="The Broad Institute Genomics Platform"/>
            <consortium name="The Broad Institute Genome Sequencing Center for Infectious Disease"/>
            <person name="Chapman S.B."/>
            <person name="Guina T."/>
            <person name="Gelhaus C."/>
            <person name="Comer J."/>
            <person name="Sellati T."/>
            <person name="Sjostedt A."/>
            <person name="Young S.K."/>
            <person name="Zeng Q."/>
            <person name="Gargeya S."/>
            <person name="Abouelleil A."/>
            <person name="Alvarado L."/>
            <person name="Chapman S.B."/>
            <person name="Gainer-Dewar J."/>
            <person name="Goldberg J."/>
            <person name="Griggs A."/>
            <person name="Gujja S."/>
            <person name="Hansen M."/>
            <person name="Howarth C."/>
            <person name="Imamovic A."/>
            <person name="Larimer J."/>
            <person name="Murphy C."/>
            <person name="Naylor J."/>
            <person name="Pearson M."/>
            <person name="Poon T.W."/>
            <person name="Priest M."/>
            <person name="Roberts A."/>
            <person name="Saif S."/>
            <person name="Shea T."/>
            <person name="Sykes S."/>
            <person name="Wortman J."/>
            <person name="Nusbaum C."/>
            <person name="Birren B."/>
        </authorList>
    </citation>
    <scope>NUCLEOTIDE SEQUENCE [LARGE SCALE GENOMIC DNA]</scope>
    <source>
        <strain evidence="1 2">Schu S4</strain>
    </source>
</reference>
<organism evidence="1 2">
    <name type="scientific">Francisella tularensis subsp. tularensis str. SCHU S4 substr. FSC237</name>
    <dbReference type="NCBI Taxonomy" id="1341660"/>
    <lineage>
        <taxon>Bacteria</taxon>
        <taxon>Pseudomonadati</taxon>
        <taxon>Pseudomonadota</taxon>
        <taxon>Gammaproteobacteria</taxon>
        <taxon>Thiotrichales</taxon>
        <taxon>Francisellaceae</taxon>
        <taxon>Francisella</taxon>
    </lineage>
</organism>
<evidence type="ECO:0000313" key="2">
    <source>
        <dbReference type="Proteomes" id="UP000023806"/>
    </source>
</evidence>
<protein>
    <submittedName>
        <fullName evidence="1">Uncharacterized protein</fullName>
    </submittedName>
</protein>
<name>A0AAD3AT51_FRATT</name>
<gene>
    <name evidence="1" type="ORF">P250_03261</name>
</gene>
<dbReference type="EMBL" id="JIDS01000002">
    <property type="protein sequence ID" value="EZK38495.1"/>
    <property type="molecule type" value="Genomic_DNA"/>
</dbReference>
<evidence type="ECO:0000313" key="1">
    <source>
        <dbReference type="EMBL" id="EZK38495.1"/>
    </source>
</evidence>
<dbReference type="Proteomes" id="UP000023806">
    <property type="component" value="Unassembled WGS sequence"/>
</dbReference>
<proteinExistence type="predicted"/>
<sequence length="124" mass="14397">MYVNKHFMRNNMKNIPISYLTLLSRQINSAISDGYIESYSFEDIYNAIDNKNLEKIVTNEVADFGILSTIQKDELEWLYQQLAYEAKKFSDAGNERAKLDLDNKKHGLSLLLGMILEIIQSHYN</sequence>
<comment type="caution">
    <text evidence="1">The sequence shown here is derived from an EMBL/GenBank/DDBJ whole genome shotgun (WGS) entry which is preliminary data.</text>
</comment>